<dbReference type="Pfam" id="PF07973">
    <property type="entry name" value="tRNA_SAD"/>
    <property type="match status" value="1"/>
</dbReference>
<keyword evidence="4" id="KW-0479">Metal-binding</keyword>
<dbReference type="GO" id="GO:0004813">
    <property type="term" value="F:alanine-tRNA ligase activity"/>
    <property type="evidence" value="ECO:0007669"/>
    <property type="project" value="InterPro"/>
</dbReference>
<dbReference type="GO" id="GO:0003676">
    <property type="term" value="F:nucleic acid binding"/>
    <property type="evidence" value="ECO:0007669"/>
    <property type="project" value="InterPro"/>
</dbReference>
<dbReference type="Pfam" id="PF01411">
    <property type="entry name" value="tRNA-synt_2c"/>
    <property type="match status" value="1"/>
</dbReference>
<keyword evidence="9" id="KW-1185">Reference proteome</keyword>
<keyword evidence="8" id="KW-0378">Hydrolase</keyword>
<evidence type="ECO:0000256" key="5">
    <source>
        <dbReference type="ARBA" id="ARBA00022833"/>
    </source>
</evidence>
<dbReference type="GO" id="GO:0002161">
    <property type="term" value="F:aminoacyl-tRNA deacylase activity"/>
    <property type="evidence" value="ECO:0007669"/>
    <property type="project" value="UniProtKB-ARBA"/>
</dbReference>
<protein>
    <recommendedName>
        <fullName evidence="3">Alanine--tRNA ligase</fullName>
    </recommendedName>
    <alternativeName>
        <fullName evidence="6">Alanyl-tRNA synthetase</fullName>
    </alternativeName>
</protein>
<keyword evidence="5" id="KW-0862">Zinc</keyword>
<dbReference type="PROSITE" id="PS50860">
    <property type="entry name" value="AA_TRNA_LIGASE_II_ALA"/>
    <property type="match status" value="1"/>
</dbReference>
<evidence type="ECO:0000256" key="2">
    <source>
        <dbReference type="ARBA" id="ARBA00004496"/>
    </source>
</evidence>
<accession>A0A1H2WDM6</accession>
<comment type="subcellular location">
    <subcellularLocation>
        <location evidence="2">Cytoplasm</location>
    </subcellularLocation>
</comment>
<dbReference type="OrthoDB" id="9812949at2"/>
<dbReference type="GO" id="GO:0046872">
    <property type="term" value="F:metal ion binding"/>
    <property type="evidence" value="ECO:0007669"/>
    <property type="project" value="UniProtKB-KW"/>
</dbReference>
<dbReference type="Gene3D" id="2.40.30.130">
    <property type="match status" value="1"/>
</dbReference>
<proteinExistence type="predicted"/>
<evidence type="ECO:0000256" key="3">
    <source>
        <dbReference type="ARBA" id="ARBA00017959"/>
    </source>
</evidence>
<dbReference type="InterPro" id="IPR009000">
    <property type="entry name" value="Transl_B-barrel_sf"/>
</dbReference>
<dbReference type="InterPro" id="IPR012947">
    <property type="entry name" value="tRNA_SAD"/>
</dbReference>
<evidence type="ECO:0000256" key="4">
    <source>
        <dbReference type="ARBA" id="ARBA00022723"/>
    </source>
</evidence>
<organism evidence="8 9">
    <name type="scientific">Albimonas donghaensis</name>
    <dbReference type="NCBI Taxonomy" id="356660"/>
    <lineage>
        <taxon>Bacteria</taxon>
        <taxon>Pseudomonadati</taxon>
        <taxon>Pseudomonadota</taxon>
        <taxon>Alphaproteobacteria</taxon>
        <taxon>Rhodobacterales</taxon>
        <taxon>Paracoccaceae</taxon>
        <taxon>Albimonas</taxon>
    </lineage>
</organism>
<gene>
    <name evidence="8" type="ORF">SAMN05444336_102331</name>
</gene>
<dbReference type="GO" id="GO:0006419">
    <property type="term" value="P:alanyl-tRNA aminoacylation"/>
    <property type="evidence" value="ECO:0007669"/>
    <property type="project" value="InterPro"/>
</dbReference>
<dbReference type="AlphaFoldDB" id="A0A1H2WDM6"/>
<feature type="domain" description="Alanyl-transfer RNA synthetases family profile" evidence="7">
    <location>
        <begin position="1"/>
        <end position="247"/>
    </location>
</feature>
<dbReference type="EMBL" id="FNMZ01000002">
    <property type="protein sequence ID" value="SDW78139.1"/>
    <property type="molecule type" value="Genomic_DNA"/>
</dbReference>
<evidence type="ECO:0000256" key="1">
    <source>
        <dbReference type="ARBA" id="ARBA00001947"/>
    </source>
</evidence>
<evidence type="ECO:0000259" key="7">
    <source>
        <dbReference type="PROSITE" id="PS50860"/>
    </source>
</evidence>
<evidence type="ECO:0000313" key="9">
    <source>
        <dbReference type="Proteomes" id="UP000199118"/>
    </source>
</evidence>
<dbReference type="InterPro" id="IPR051335">
    <property type="entry name" value="Alanyl-tRNA_Editing_Enzymes"/>
</dbReference>
<dbReference type="SUPFAM" id="SSF55186">
    <property type="entry name" value="ThrRS/AlaRS common domain"/>
    <property type="match status" value="1"/>
</dbReference>
<dbReference type="InterPro" id="IPR018163">
    <property type="entry name" value="Thr/Ala-tRNA-synth_IIc_edit"/>
</dbReference>
<sequence>MSAETAQIPLYRDEPYLTVAPARVTALTEDGRVVLDRTLFYPAGGGQPGDTGELDLAGRTLRVVDAVKVPLGDGAGVGLVLEEGETPPAVGAEGLQRLDADRRLRHMRMHTALHLLSVVIPLPVTGGQIGAEKGRLDFDMPEAPENREALQAALDALVAGNHPVTDEWITDTELDANPGLVKTMSVQPPRGSGRIRLVRIGAGEAPVDLQPCGGTHVRATGEIGRALIGKIEKKGKRNRRVSLTLAD</sequence>
<reference evidence="8 9" key="1">
    <citation type="submission" date="2016-10" db="EMBL/GenBank/DDBJ databases">
        <authorList>
            <person name="de Groot N.N."/>
        </authorList>
    </citation>
    <scope>NUCLEOTIDE SEQUENCE [LARGE SCALE GENOMIC DNA]</scope>
    <source>
        <strain evidence="8 9">DSM 17890</strain>
    </source>
</reference>
<dbReference type="SMART" id="SM00863">
    <property type="entry name" value="tRNA_SAD"/>
    <property type="match status" value="1"/>
</dbReference>
<dbReference type="Proteomes" id="UP000199118">
    <property type="component" value="Unassembled WGS sequence"/>
</dbReference>
<dbReference type="InterPro" id="IPR018164">
    <property type="entry name" value="Ala-tRNA-synth_IIc_N"/>
</dbReference>
<dbReference type="STRING" id="356660.SAMN05444336_102331"/>
<dbReference type="GO" id="GO:0005524">
    <property type="term" value="F:ATP binding"/>
    <property type="evidence" value="ECO:0007669"/>
    <property type="project" value="InterPro"/>
</dbReference>
<evidence type="ECO:0000256" key="6">
    <source>
        <dbReference type="ARBA" id="ARBA00032577"/>
    </source>
</evidence>
<dbReference type="InterPro" id="IPR018165">
    <property type="entry name" value="Ala-tRNA-synth_IIc_core"/>
</dbReference>
<dbReference type="PANTHER" id="PTHR43462">
    <property type="entry name" value="ALANYL-TRNA EDITING PROTEIN"/>
    <property type="match status" value="1"/>
</dbReference>
<dbReference type="RefSeq" id="WP_092680595.1">
    <property type="nucleotide sequence ID" value="NZ_FNMZ01000002.1"/>
</dbReference>
<dbReference type="GO" id="GO:0005737">
    <property type="term" value="C:cytoplasm"/>
    <property type="evidence" value="ECO:0007669"/>
    <property type="project" value="UniProtKB-SubCell"/>
</dbReference>
<name>A0A1H2WDM6_9RHOB</name>
<dbReference type="SUPFAM" id="SSF50447">
    <property type="entry name" value="Translation proteins"/>
    <property type="match status" value="1"/>
</dbReference>
<comment type="cofactor">
    <cofactor evidence="1">
        <name>Zn(2+)</name>
        <dbReference type="ChEBI" id="CHEBI:29105"/>
    </cofactor>
</comment>
<dbReference type="PANTHER" id="PTHR43462:SF1">
    <property type="entry name" value="ALANYL-TRNA EDITING PROTEIN AARSD1"/>
    <property type="match status" value="1"/>
</dbReference>
<evidence type="ECO:0000313" key="8">
    <source>
        <dbReference type="EMBL" id="SDW78139.1"/>
    </source>
</evidence>
<dbReference type="Gene3D" id="3.30.980.10">
    <property type="entry name" value="Threonyl-trna Synthetase, Chain A, domain 2"/>
    <property type="match status" value="1"/>
</dbReference>